<organism evidence="1 2">
    <name type="scientific">Salinibacter ruber</name>
    <dbReference type="NCBI Taxonomy" id="146919"/>
    <lineage>
        <taxon>Bacteria</taxon>
        <taxon>Pseudomonadati</taxon>
        <taxon>Rhodothermota</taxon>
        <taxon>Rhodothermia</taxon>
        <taxon>Rhodothermales</taxon>
        <taxon>Salinibacteraceae</taxon>
        <taxon>Salinibacter</taxon>
    </lineage>
</organism>
<protein>
    <submittedName>
        <fullName evidence="1">Uncharacterized protein (TIGR02117 family)</fullName>
    </submittedName>
</protein>
<name>A0A9X2TDR6_9BACT</name>
<evidence type="ECO:0000313" key="1">
    <source>
        <dbReference type="EMBL" id="MCS3708685.1"/>
    </source>
</evidence>
<dbReference type="AlphaFoldDB" id="A0A9X2TDR6"/>
<reference evidence="1" key="1">
    <citation type="submission" date="2022-08" db="EMBL/GenBank/DDBJ databases">
        <title>Genomic Encyclopedia of Type Strains, Phase V (KMG-V): Genome sequencing to study the core and pangenomes of soil and plant-associated prokaryotes.</title>
        <authorList>
            <person name="Whitman W."/>
        </authorList>
    </citation>
    <scope>NUCLEOTIDE SEQUENCE</scope>
    <source>
        <strain evidence="1">SP3049</strain>
    </source>
</reference>
<dbReference type="Proteomes" id="UP001155057">
    <property type="component" value="Unassembled WGS sequence"/>
</dbReference>
<dbReference type="EMBL" id="JANUAE010000001">
    <property type="protein sequence ID" value="MCS3708685.1"/>
    <property type="molecule type" value="Genomic_DNA"/>
</dbReference>
<gene>
    <name evidence="1" type="ORF">GGP61_000272</name>
</gene>
<comment type="caution">
    <text evidence="1">The sequence shown here is derived from an EMBL/GenBank/DDBJ whole genome shotgun (WGS) entry which is preliminary data.</text>
</comment>
<dbReference type="Pfam" id="PF09601">
    <property type="entry name" value="DUF2459"/>
    <property type="match status" value="1"/>
</dbReference>
<dbReference type="InterPro" id="IPR011727">
    <property type="entry name" value="CHP02117"/>
</dbReference>
<proteinExistence type="predicted"/>
<sequence>MSERMQWWRSLLLGAGAVWLVVLAARCHLPRRSVSAGGGPDSTGVIYVVQHGWHAGIAVRRADVPAGRWPVLDDVADAQYVEVGWGEAQYYPGASRGVWGALRAGAWPTGSVVHVVPIDRPVPDRFPARTVVRVPVSPAELDAFTTFVAASFAVDSTGRVPTAAPGYYADSRFYASPLPYHVFNNCNHWAAAALEAAGCDASPRWAFTVGQVISRAKACGTLVQGEG</sequence>
<dbReference type="RefSeq" id="WP_259123244.1">
    <property type="nucleotide sequence ID" value="NZ_JANTZU010000024.1"/>
</dbReference>
<accession>A0A9X2TDR6</accession>
<evidence type="ECO:0000313" key="2">
    <source>
        <dbReference type="Proteomes" id="UP001155057"/>
    </source>
</evidence>